<dbReference type="SUPFAM" id="SSF47203">
    <property type="entry name" value="Acyl-CoA dehydrogenase C-terminal domain-like"/>
    <property type="match status" value="1"/>
</dbReference>
<dbReference type="GO" id="GO:0033539">
    <property type="term" value="P:fatty acid beta-oxidation using acyl-CoA dehydrogenase"/>
    <property type="evidence" value="ECO:0007669"/>
    <property type="project" value="TreeGrafter"/>
</dbReference>
<dbReference type="Gene3D" id="2.40.110.10">
    <property type="entry name" value="Butyryl-CoA Dehydrogenase, subunit A, domain 2"/>
    <property type="match status" value="1"/>
</dbReference>
<dbReference type="InterPro" id="IPR050741">
    <property type="entry name" value="Acyl-CoA_dehydrogenase"/>
</dbReference>
<dbReference type="Gene3D" id="1.20.140.10">
    <property type="entry name" value="Butyryl-CoA Dehydrogenase, subunit A, domain 3"/>
    <property type="match status" value="1"/>
</dbReference>
<dbReference type="InterPro" id="IPR036250">
    <property type="entry name" value="AcylCo_DH-like_C"/>
</dbReference>
<dbReference type="SUPFAM" id="SSF56645">
    <property type="entry name" value="Acyl-CoA dehydrogenase NM domain-like"/>
    <property type="match status" value="1"/>
</dbReference>
<evidence type="ECO:0000313" key="4">
    <source>
        <dbReference type="Proteomes" id="UP000315095"/>
    </source>
</evidence>
<dbReference type="Proteomes" id="UP000315095">
    <property type="component" value="Unassembled WGS sequence"/>
</dbReference>
<dbReference type="RefSeq" id="WP_141260004.1">
    <property type="nucleotide sequence ID" value="NZ_BDLU01000024.1"/>
</dbReference>
<dbReference type="GO" id="GO:0005737">
    <property type="term" value="C:cytoplasm"/>
    <property type="evidence" value="ECO:0007669"/>
    <property type="project" value="TreeGrafter"/>
</dbReference>
<keyword evidence="1" id="KW-0560">Oxidoreductase</keyword>
<dbReference type="PANTHER" id="PTHR48083:SF37">
    <property type="entry name" value="DEHYDROGENASE, PUTATIVE-RELATED"/>
    <property type="match status" value="1"/>
</dbReference>
<dbReference type="OrthoDB" id="2986495at2"/>
<dbReference type="Gene3D" id="1.10.540.10">
    <property type="entry name" value="Acyl-CoA dehydrogenase/oxidase, N-terminal domain"/>
    <property type="match status" value="1"/>
</dbReference>
<keyword evidence="4" id="KW-1185">Reference proteome</keyword>
<dbReference type="EMBL" id="BDLU01000024">
    <property type="protein sequence ID" value="GCE82608.1"/>
    <property type="molecule type" value="Genomic_DNA"/>
</dbReference>
<organism evidence="3 4">
    <name type="scientific">Komagataeibacter diospyri</name>
    <dbReference type="NCBI Taxonomy" id="1932662"/>
    <lineage>
        <taxon>Bacteria</taxon>
        <taxon>Pseudomonadati</taxon>
        <taxon>Pseudomonadota</taxon>
        <taxon>Alphaproteobacteria</taxon>
        <taxon>Acetobacterales</taxon>
        <taxon>Acetobacteraceae</taxon>
        <taxon>Komagataeibacter</taxon>
    </lineage>
</organism>
<dbReference type="InterPro" id="IPR046373">
    <property type="entry name" value="Acyl-CoA_Oxase/DH_mid-dom_sf"/>
</dbReference>
<evidence type="ECO:0000256" key="1">
    <source>
        <dbReference type="ARBA" id="ARBA00023002"/>
    </source>
</evidence>
<dbReference type="Pfam" id="PF02771">
    <property type="entry name" value="Acyl-CoA_dh_N"/>
    <property type="match status" value="1"/>
</dbReference>
<dbReference type="PANTHER" id="PTHR48083">
    <property type="entry name" value="MEDIUM-CHAIN SPECIFIC ACYL-COA DEHYDROGENASE, MITOCHONDRIAL-RELATED"/>
    <property type="match status" value="1"/>
</dbReference>
<gene>
    <name evidence="3" type="ORF">MSKU9_0749</name>
</gene>
<dbReference type="AlphaFoldDB" id="A0A4P5NLV0"/>
<proteinExistence type="predicted"/>
<dbReference type="GO" id="GO:0003995">
    <property type="term" value="F:acyl-CoA dehydrogenase activity"/>
    <property type="evidence" value="ECO:0007669"/>
    <property type="project" value="TreeGrafter"/>
</dbReference>
<dbReference type="InterPro" id="IPR009100">
    <property type="entry name" value="AcylCoA_DH/oxidase_NM_dom_sf"/>
</dbReference>
<sequence length="374" mass="39501">MTFPFDALTACRAELEEEATVNDAQAAFPTGGLDRLRQLGVLAAPLPQTLGGRGFGTEPHGAASLLHMLRLVGQGSLALGRVVEGHVNAIRLIALYGTPEQLAHVGAEVHEGALYGLWVTDDVTPLRMEQTPRGITLHGGKAFASGARQVTRALVTARAGQDGTGRDTTRMLLVALGKDRAIHNASGGLTGMRGAGTGQCDFTGMTVLPAGLVGQAGDYLRQPEFSAGAWRGMAVALGGIERLTALLRSQLAARDRAGSPAQQARIGLALIAGETALLWTRRAALVASSQDRFDSGDISGTVNLARLAVERAGLEVIELVERGLGLSAFVRDNVVERIIRDLSTYLRQPAPDETLCEAAAWFTRRNLPQPDVHA</sequence>
<dbReference type="InterPro" id="IPR013786">
    <property type="entry name" value="AcylCoA_DH/ox_N"/>
</dbReference>
<dbReference type="GO" id="GO:0050660">
    <property type="term" value="F:flavin adenine dinucleotide binding"/>
    <property type="evidence" value="ECO:0007669"/>
    <property type="project" value="InterPro"/>
</dbReference>
<comment type="caution">
    <text evidence="3">The sequence shown here is derived from an EMBL/GenBank/DDBJ whole genome shotgun (WGS) entry which is preliminary data.</text>
</comment>
<evidence type="ECO:0000259" key="2">
    <source>
        <dbReference type="Pfam" id="PF02771"/>
    </source>
</evidence>
<name>A0A4P5NLV0_9PROT</name>
<evidence type="ECO:0000313" key="3">
    <source>
        <dbReference type="EMBL" id="GCE82608.1"/>
    </source>
</evidence>
<feature type="domain" description="Acyl-CoA dehydrogenase/oxidase N-terminal" evidence="2">
    <location>
        <begin position="11"/>
        <end position="104"/>
    </location>
</feature>
<accession>A0A4P5NLV0</accession>
<protein>
    <submittedName>
        <fullName evidence="3">Acyl-CoA dehydrogenase</fullName>
    </submittedName>
</protein>
<reference evidence="4" key="1">
    <citation type="submission" date="2017-01" db="EMBL/GenBank/DDBJ databases">
        <title>Komagataeibacter sp. MSKU9 whole genome sequencing project.</title>
        <authorList>
            <person name="Matsutani M."/>
            <person name="Naloka K."/>
            <person name="Theeragool G."/>
            <person name="Yakushi T."/>
            <person name="Matsushita K."/>
        </authorList>
    </citation>
    <scope>NUCLEOTIDE SEQUENCE [LARGE SCALE GENOMIC DNA]</scope>
    <source>
        <strain evidence="4">MSKU9</strain>
    </source>
</reference>
<dbReference type="InterPro" id="IPR037069">
    <property type="entry name" value="AcylCoA_DH/ox_N_sf"/>
</dbReference>